<dbReference type="AlphaFoldDB" id="A0A0A9CR55"/>
<reference evidence="2" key="1">
    <citation type="submission" date="2014-09" db="EMBL/GenBank/DDBJ databases">
        <authorList>
            <person name="Magalhaes I.L.F."/>
            <person name="Oliveira U."/>
            <person name="Santos F.R."/>
            <person name="Vidigal T.H.D.A."/>
            <person name="Brescovit A.D."/>
            <person name="Santos A.J."/>
        </authorList>
    </citation>
    <scope>NUCLEOTIDE SEQUENCE</scope>
    <source>
        <tissue evidence="2">Shoot tissue taken approximately 20 cm above the soil surface</tissue>
    </source>
</reference>
<accession>A0A0A9CR55</accession>
<organism evidence="2">
    <name type="scientific">Arundo donax</name>
    <name type="common">Giant reed</name>
    <name type="synonym">Donax arundinaceus</name>
    <dbReference type="NCBI Taxonomy" id="35708"/>
    <lineage>
        <taxon>Eukaryota</taxon>
        <taxon>Viridiplantae</taxon>
        <taxon>Streptophyta</taxon>
        <taxon>Embryophyta</taxon>
        <taxon>Tracheophyta</taxon>
        <taxon>Spermatophyta</taxon>
        <taxon>Magnoliopsida</taxon>
        <taxon>Liliopsida</taxon>
        <taxon>Poales</taxon>
        <taxon>Poaceae</taxon>
        <taxon>PACMAD clade</taxon>
        <taxon>Arundinoideae</taxon>
        <taxon>Arundineae</taxon>
        <taxon>Arundo</taxon>
    </lineage>
</organism>
<proteinExistence type="predicted"/>
<reference evidence="2" key="2">
    <citation type="journal article" date="2015" name="Data Brief">
        <title>Shoot transcriptome of the giant reed, Arundo donax.</title>
        <authorList>
            <person name="Barrero R.A."/>
            <person name="Guerrero F.D."/>
            <person name="Moolhuijzen P."/>
            <person name="Goolsby J.A."/>
            <person name="Tidwell J."/>
            <person name="Bellgard S.E."/>
            <person name="Bellgard M.I."/>
        </authorList>
    </citation>
    <scope>NUCLEOTIDE SEQUENCE</scope>
    <source>
        <tissue evidence="2">Shoot tissue taken approximately 20 cm above the soil surface</tissue>
    </source>
</reference>
<evidence type="ECO:0000313" key="2">
    <source>
        <dbReference type="EMBL" id="JAD76923.1"/>
    </source>
</evidence>
<keyword evidence="1" id="KW-0472">Membrane</keyword>
<keyword evidence="1" id="KW-1133">Transmembrane helix</keyword>
<dbReference type="EMBL" id="GBRH01220972">
    <property type="protein sequence ID" value="JAD76923.1"/>
    <property type="molecule type" value="Transcribed_RNA"/>
</dbReference>
<feature type="transmembrane region" description="Helical" evidence="1">
    <location>
        <begin position="42"/>
        <end position="60"/>
    </location>
</feature>
<keyword evidence="1" id="KW-0812">Transmembrane</keyword>
<protein>
    <submittedName>
        <fullName evidence="2">Uncharacterized protein</fullName>
    </submittedName>
</protein>
<sequence length="61" mass="6917">MACGDPLEHEDSHAIHSIVLVSHVILWQQYDTVPLLFEVTSFLLYLACLISTIICPRLTYS</sequence>
<name>A0A0A9CR55_ARUDO</name>
<evidence type="ECO:0000256" key="1">
    <source>
        <dbReference type="SAM" id="Phobius"/>
    </source>
</evidence>